<proteinExistence type="predicted"/>
<evidence type="ECO:0000313" key="7">
    <source>
        <dbReference type="EMBL" id="NWK07126.1"/>
    </source>
</evidence>
<dbReference type="Proteomes" id="UP000587702">
    <property type="component" value="Unassembled WGS sequence"/>
</dbReference>
<evidence type="ECO:0000313" key="13">
    <source>
        <dbReference type="Proteomes" id="UP000549797"/>
    </source>
</evidence>
<dbReference type="Proteomes" id="UP000549797">
    <property type="component" value="Unassembled WGS sequence"/>
</dbReference>
<evidence type="ECO:0000313" key="9">
    <source>
        <dbReference type="EMBL" id="NWK13663.1"/>
    </source>
</evidence>
<dbReference type="EMBL" id="JACATI010000005">
    <property type="protein sequence ID" value="NWJ20377.1"/>
    <property type="molecule type" value="Genomic_DNA"/>
</dbReference>
<evidence type="ECO:0000313" key="12">
    <source>
        <dbReference type="Proteomes" id="UP000547822"/>
    </source>
</evidence>
<dbReference type="Proteomes" id="UP000535457">
    <property type="component" value="Unassembled WGS sequence"/>
</dbReference>
<comment type="caution">
    <text evidence="2">The sequence shown here is derived from an EMBL/GenBank/DDBJ whole genome shotgun (WGS) entry which is preliminary data.</text>
</comment>
<evidence type="ECO:0000313" key="2">
    <source>
        <dbReference type="EMBL" id="NWJ20377.1"/>
    </source>
</evidence>
<protein>
    <submittedName>
        <fullName evidence="2">Uncharacterized protein</fullName>
    </submittedName>
</protein>
<dbReference type="EMBL" id="JACATJ010000003">
    <property type="protein sequence ID" value="NWK08699.1"/>
    <property type="molecule type" value="Genomic_DNA"/>
</dbReference>
<evidence type="ECO:0000313" key="6">
    <source>
        <dbReference type="EMBL" id="NWK00971.1"/>
    </source>
</evidence>
<dbReference type="Proteomes" id="UP000559282">
    <property type="component" value="Unassembled WGS sequence"/>
</dbReference>
<dbReference type="Proteomes" id="UP000563820">
    <property type="component" value="Unassembled WGS sequence"/>
</dbReference>
<evidence type="ECO:0000313" key="10">
    <source>
        <dbReference type="Proteomes" id="UP000520052"/>
    </source>
</evidence>
<organism evidence="2 17">
    <name type="scientific">Marine Group I thaumarchaeote</name>
    <dbReference type="NCBI Taxonomy" id="2511932"/>
    <lineage>
        <taxon>Archaea</taxon>
        <taxon>Nitrososphaerota</taxon>
        <taxon>Marine Group I</taxon>
    </lineage>
</organism>
<dbReference type="EMBL" id="JACATC010000005">
    <property type="protein sequence ID" value="NWJ84014.1"/>
    <property type="molecule type" value="Genomic_DNA"/>
</dbReference>
<evidence type="ECO:0000313" key="14">
    <source>
        <dbReference type="Proteomes" id="UP000559282"/>
    </source>
</evidence>
<evidence type="ECO:0000313" key="3">
    <source>
        <dbReference type="EMBL" id="NWJ28241.1"/>
    </source>
</evidence>
<evidence type="ECO:0000256" key="1">
    <source>
        <dbReference type="SAM" id="Phobius"/>
    </source>
</evidence>
<dbReference type="EMBL" id="JACATE010000003">
    <property type="protein sequence ID" value="NWJ28241.1"/>
    <property type="molecule type" value="Genomic_DNA"/>
</dbReference>
<dbReference type="AlphaFoldDB" id="A0A7K4MA10"/>
<dbReference type="Proteomes" id="UP000575480">
    <property type="component" value="Unassembled WGS sequence"/>
</dbReference>
<dbReference type="EMBL" id="JACATF010000003">
    <property type="protein sequence ID" value="NWK07126.1"/>
    <property type="molecule type" value="Genomic_DNA"/>
</dbReference>
<sequence length="73" mass="8056">MPDNEKSTKLTIQEIILKGTIIAIIITIPSLVAFVLTWVFLGDVILGAFSGMIVNLIALVFSWKISKKLLVKK</sequence>
<keyword evidence="1" id="KW-0472">Membrane</keyword>
<dbReference type="Proteomes" id="UP000520052">
    <property type="component" value="Unassembled WGS sequence"/>
</dbReference>
<feature type="transmembrane region" description="Helical" evidence="1">
    <location>
        <begin position="15"/>
        <end position="38"/>
    </location>
</feature>
<keyword evidence="1" id="KW-1133">Transmembrane helix</keyword>
<evidence type="ECO:0000313" key="5">
    <source>
        <dbReference type="EMBL" id="NWJ84014.1"/>
    </source>
</evidence>
<dbReference type="EMBL" id="JACATD010000003">
    <property type="protein sequence ID" value="NWK00971.1"/>
    <property type="molecule type" value="Genomic_DNA"/>
</dbReference>
<evidence type="ECO:0000313" key="15">
    <source>
        <dbReference type="Proteomes" id="UP000563820"/>
    </source>
</evidence>
<evidence type="ECO:0000313" key="17">
    <source>
        <dbReference type="Proteomes" id="UP000587702"/>
    </source>
</evidence>
<evidence type="ECO:0000313" key="4">
    <source>
        <dbReference type="EMBL" id="NWJ56184.1"/>
    </source>
</evidence>
<evidence type="ECO:0000313" key="11">
    <source>
        <dbReference type="Proteomes" id="UP000535457"/>
    </source>
</evidence>
<accession>A0A7K4MA10</accession>
<reference evidence="10 11" key="1">
    <citation type="journal article" date="2019" name="Environ. Microbiol.">
        <title>Genomics insights into ecotype formation of ammonia-oxidizing archaea in the deep ocean.</title>
        <authorList>
            <person name="Wang Y."/>
            <person name="Huang J.M."/>
            <person name="Cui G.J."/>
            <person name="Nunoura T."/>
            <person name="Takaki Y."/>
            <person name="Li W.L."/>
            <person name="Li J."/>
            <person name="Gao Z.M."/>
            <person name="Takai K."/>
            <person name="Zhang A.Q."/>
            <person name="Stepanauskas R."/>
        </authorList>
    </citation>
    <scope>NUCLEOTIDE SEQUENCE [LARGE SCALE GENOMIC DNA]</scope>
    <source>
        <strain evidence="8 13">D1a</strain>
        <strain evidence="2 17">L14</strain>
        <strain evidence="4 16">L15a</strain>
        <strain evidence="9 11">L19a</strain>
        <strain evidence="7 14">T1C4</strain>
        <strain evidence="3 15">T1L11</strain>
        <strain evidence="6 12">T1L9</strain>
        <strain evidence="5 10">T3L1</strain>
    </source>
</reference>
<name>A0A7K4MA10_9ARCH</name>
<feature type="transmembrane region" description="Helical" evidence="1">
    <location>
        <begin position="44"/>
        <end position="63"/>
    </location>
</feature>
<evidence type="ECO:0000313" key="16">
    <source>
        <dbReference type="Proteomes" id="UP000575480"/>
    </source>
</evidence>
<dbReference type="EMBL" id="JACATH010000001">
    <property type="protein sequence ID" value="NWJ56184.1"/>
    <property type="molecule type" value="Genomic_DNA"/>
</dbReference>
<gene>
    <name evidence="6" type="ORF">HX840_03590</name>
    <name evidence="7" type="ORF">HX847_01680</name>
    <name evidence="3" type="ORF">HX848_02425</name>
    <name evidence="8" type="ORF">HX852_02750</name>
    <name evidence="9" type="ORF">HX853_03370</name>
    <name evidence="5" type="ORF">HX854_04715</name>
    <name evidence="4" type="ORF">HX858_00170</name>
    <name evidence="2" type="ORF">HX860_04820</name>
</gene>
<dbReference type="Proteomes" id="UP000547822">
    <property type="component" value="Unassembled WGS sequence"/>
</dbReference>
<reference evidence="2" key="2">
    <citation type="submission" date="2020-06" db="EMBL/GenBank/DDBJ databases">
        <authorList>
            <person name="Wang Y."/>
        </authorList>
    </citation>
    <scope>NUCLEOTIDE SEQUENCE</scope>
    <source>
        <strain evidence="8">D1a</strain>
        <strain evidence="2">L14</strain>
        <strain evidence="4">L15a</strain>
        <strain evidence="9">L19a</strain>
        <strain evidence="7">T1C4</strain>
        <strain evidence="3">T1L11</strain>
        <strain evidence="6">T1L9</strain>
        <strain evidence="5">T3L1</strain>
    </source>
</reference>
<dbReference type="EMBL" id="JACATG010000003">
    <property type="protein sequence ID" value="NWK13663.1"/>
    <property type="molecule type" value="Genomic_DNA"/>
</dbReference>
<keyword evidence="1" id="KW-0812">Transmembrane</keyword>
<evidence type="ECO:0000313" key="8">
    <source>
        <dbReference type="EMBL" id="NWK08699.1"/>
    </source>
</evidence>